<evidence type="ECO:0000313" key="3">
    <source>
        <dbReference type="EMBL" id="MYE38455.1"/>
    </source>
</evidence>
<keyword evidence="2" id="KW-0812">Transmembrane</keyword>
<reference evidence="3 4" key="1">
    <citation type="submission" date="2019-09" db="EMBL/GenBank/DDBJ databases">
        <title>Characterisation of the sponge microbiome using genome-centric metagenomics.</title>
        <authorList>
            <person name="Engelberts J.P."/>
            <person name="Robbins S.J."/>
            <person name="De Goeij J.M."/>
            <person name="Aranda M."/>
            <person name="Bell S.C."/>
            <person name="Webster N.S."/>
        </authorList>
    </citation>
    <scope>NUCLEOTIDE SEQUENCE [LARGE SCALE GENOMIC DNA]</scope>
    <source>
        <strain evidence="3">SB0662_bin_43</strain>
    </source>
</reference>
<comment type="caution">
    <text evidence="3">The sequence shown here is derived from an EMBL/GenBank/DDBJ whole genome shotgun (WGS) entry which is preliminary data.</text>
</comment>
<keyword evidence="2" id="KW-0472">Membrane</keyword>
<name>A0A845DAM3_9BACT</name>
<dbReference type="EMBL" id="VXOY01000026">
    <property type="protein sequence ID" value="MYE38455.1"/>
    <property type="molecule type" value="Genomic_DNA"/>
</dbReference>
<evidence type="ECO:0000256" key="2">
    <source>
        <dbReference type="SAM" id="Phobius"/>
    </source>
</evidence>
<feature type="transmembrane region" description="Helical" evidence="2">
    <location>
        <begin position="51"/>
        <end position="71"/>
    </location>
</feature>
<sequence length="198" mass="22397">MNNDTGKHPEDEKSTSTQDHDNDSKKETNPFYSFINNEGDPFLFGLSKVRFFGLCIIIVILIASAVGVSFFRNEIQEQRREKAEQWFVDIGETLCKNQNNEHPFYGPEEIEEACLEGLSTLQQYMGAFQTFVAETGSKGSELSEEELSNVFFKVFVAKEINNRASPGEYAAFMKKCYEHPDINTDTAALLCSLLFFPG</sequence>
<evidence type="ECO:0000256" key="1">
    <source>
        <dbReference type="SAM" id="MobiDB-lite"/>
    </source>
</evidence>
<organism evidence="3 4">
    <name type="scientific">Candidatus Spechtbacteria bacterium SB0662_bin_43</name>
    <dbReference type="NCBI Taxonomy" id="2604897"/>
    <lineage>
        <taxon>Bacteria</taxon>
        <taxon>Candidatus Spechtiibacteriota</taxon>
    </lineage>
</organism>
<dbReference type="AlphaFoldDB" id="A0A845DAM3"/>
<proteinExistence type="predicted"/>
<protein>
    <submittedName>
        <fullName evidence="3">Uncharacterized protein</fullName>
    </submittedName>
</protein>
<evidence type="ECO:0000313" key="4">
    <source>
        <dbReference type="Proteomes" id="UP000449092"/>
    </source>
</evidence>
<dbReference type="Proteomes" id="UP000449092">
    <property type="component" value="Unassembled WGS sequence"/>
</dbReference>
<accession>A0A845DAM3</accession>
<feature type="region of interest" description="Disordered" evidence="1">
    <location>
        <begin position="1"/>
        <end position="28"/>
    </location>
</feature>
<gene>
    <name evidence="3" type="ORF">F4X82_02980</name>
</gene>
<keyword evidence="2" id="KW-1133">Transmembrane helix</keyword>